<dbReference type="Proteomes" id="UP000256779">
    <property type="component" value="Unassembled WGS sequence"/>
</dbReference>
<organism evidence="10 11">
    <name type="scientific">Marinoscillum furvescens DSM 4134</name>
    <dbReference type="NCBI Taxonomy" id="1122208"/>
    <lineage>
        <taxon>Bacteria</taxon>
        <taxon>Pseudomonadati</taxon>
        <taxon>Bacteroidota</taxon>
        <taxon>Cytophagia</taxon>
        <taxon>Cytophagales</taxon>
        <taxon>Reichenbachiellaceae</taxon>
        <taxon>Marinoscillum</taxon>
    </lineage>
</organism>
<protein>
    <submittedName>
        <fullName evidence="10">TonB-linked SusC/RagA family outer membrane protein</fullName>
    </submittedName>
</protein>
<dbReference type="AlphaFoldDB" id="A0A3D9L588"/>
<dbReference type="GO" id="GO:0009279">
    <property type="term" value="C:cell outer membrane"/>
    <property type="evidence" value="ECO:0007669"/>
    <property type="project" value="UniProtKB-SubCell"/>
</dbReference>
<evidence type="ECO:0000256" key="1">
    <source>
        <dbReference type="ARBA" id="ARBA00004571"/>
    </source>
</evidence>
<name>A0A3D9L588_MARFU</name>
<dbReference type="PROSITE" id="PS52016">
    <property type="entry name" value="TONB_DEPENDENT_REC_3"/>
    <property type="match status" value="1"/>
</dbReference>
<keyword evidence="3 7" id="KW-1134">Transmembrane beta strand</keyword>
<keyword evidence="8" id="KW-0732">Signal</keyword>
<dbReference type="InterPro" id="IPR039426">
    <property type="entry name" value="TonB-dep_rcpt-like"/>
</dbReference>
<sequence>MVRIFFTCCLLVNAWQVLAQSVTIKGQVTDGEANDALPGVTVLIKGTSNGTVTDLEGNYSLTVEDPKSKTLVFSFIGYDAKEVPIGNATNVDVTLEMNLTELQEVVVTGLNGSQNKRALNYAVQDIKAKDVTATQQQNVVNSLQGKIAGVQVTSSSGSPGSSSSIVIRGGTSIGENRSNEPLFIIDGVIVDNSTFQGSGNRLMDINPEDIASISVLKGPTAAALYGIGAGNGAIIITTKTGEEGKIQVNVGSTVAFDQVFKTHGVQSTYGRGLNGVADDEYSLSWGPAFTSSDDVYDNMGEFFQTGVQQKYDLSINGGNKSSTFYLSASNNNQTGIVPGESYNRFNLMLKGTMKVHEKLEVTTSVNNIFSKNTRGGSGSMYQVFNWPRDNNMADYIKPNGEKNWLIPSLDPIYNNPENPYWRVNNNLPTYDINRTIGQVFFDWDVLESLKVNYRIGMDRSNQYYKRVTVPESSGSETNYNGRIYESEKDVKRMTSTLTAIYEKTFVRDWDVFLLAGHNVDMTSARSTSFSGVDFLLPNLHSINNVSAPYLIPVQNTTQRRIVGVFGEARLSYKGIASIGVTGRNDWASTLPRHSRSFFYPSLSAGFTFTELLTGSHTKVLSFGKLRASWAASGQDANPESLGVVLEQYPGHGGGYKHDYYAGNPFLKPERIESTEFGMNLSFFTGRLNLDVAKYTIQSKDMIIQNRISTASGWVIQTFNTGSMTNKGWEVVLDAKVLKKGDLTWNTSLNFSSNNSKLSDLPAYISRLPVTSGQILNEARPIALLDQPLYAIEGVPYLRNENGDVVIDEYGFPRWGTYSKDEEGNYIVDEEGYRKVSQEKVFLGDREPDWLMGITNTINYKNFNLSFLFDIRKGGDVINATSSAMMSRGTHQMLDEWRNKAYTFNGVVETPEGFVQNEEQVILDYNYFRFDYRSVGENFVEDGSWVKLRYIALGYDFNDMAERLGMQRLNFTVTGRNLFMLSKYSGGDPENDYNGSSIGGAGTVGLDYFNVPTTQGITFSLKATF</sequence>
<dbReference type="InterPro" id="IPR037066">
    <property type="entry name" value="Plug_dom_sf"/>
</dbReference>
<evidence type="ECO:0000256" key="3">
    <source>
        <dbReference type="ARBA" id="ARBA00022452"/>
    </source>
</evidence>
<feature type="chain" id="PRO_5017684204" evidence="8">
    <location>
        <begin position="20"/>
        <end position="1024"/>
    </location>
</feature>
<comment type="subcellular location">
    <subcellularLocation>
        <location evidence="1 7">Cell outer membrane</location>
        <topology evidence="1 7">Multi-pass membrane protein</topology>
    </subcellularLocation>
</comment>
<dbReference type="InterPro" id="IPR023997">
    <property type="entry name" value="TonB-dep_OMP_SusC/RagA_CS"/>
</dbReference>
<evidence type="ECO:0000313" key="11">
    <source>
        <dbReference type="Proteomes" id="UP000256779"/>
    </source>
</evidence>
<comment type="caution">
    <text evidence="10">The sequence shown here is derived from an EMBL/GenBank/DDBJ whole genome shotgun (WGS) entry which is preliminary data.</text>
</comment>
<keyword evidence="2 7" id="KW-0813">Transport</keyword>
<evidence type="ECO:0000259" key="9">
    <source>
        <dbReference type="Pfam" id="PF07715"/>
    </source>
</evidence>
<comment type="similarity">
    <text evidence="7">Belongs to the TonB-dependent receptor family.</text>
</comment>
<dbReference type="NCBIfam" id="TIGR04056">
    <property type="entry name" value="OMP_RagA_SusC"/>
    <property type="match status" value="1"/>
</dbReference>
<dbReference type="InterPro" id="IPR023996">
    <property type="entry name" value="TonB-dep_OMP_SusC/RagA"/>
</dbReference>
<dbReference type="Gene3D" id="2.60.40.1120">
    <property type="entry name" value="Carboxypeptidase-like, regulatory domain"/>
    <property type="match status" value="1"/>
</dbReference>
<feature type="domain" description="TonB-dependent receptor plug" evidence="9">
    <location>
        <begin position="116"/>
        <end position="233"/>
    </location>
</feature>
<dbReference type="InterPro" id="IPR012910">
    <property type="entry name" value="Plug_dom"/>
</dbReference>
<evidence type="ECO:0000256" key="2">
    <source>
        <dbReference type="ARBA" id="ARBA00022448"/>
    </source>
</evidence>
<dbReference type="SUPFAM" id="SSF56935">
    <property type="entry name" value="Porins"/>
    <property type="match status" value="1"/>
</dbReference>
<evidence type="ECO:0000256" key="8">
    <source>
        <dbReference type="SAM" id="SignalP"/>
    </source>
</evidence>
<dbReference type="InterPro" id="IPR036942">
    <property type="entry name" value="Beta-barrel_TonB_sf"/>
</dbReference>
<dbReference type="SUPFAM" id="SSF49464">
    <property type="entry name" value="Carboxypeptidase regulatory domain-like"/>
    <property type="match status" value="1"/>
</dbReference>
<dbReference type="InterPro" id="IPR008969">
    <property type="entry name" value="CarboxyPept-like_regulatory"/>
</dbReference>
<dbReference type="Pfam" id="PF13715">
    <property type="entry name" value="CarbopepD_reg_2"/>
    <property type="match status" value="1"/>
</dbReference>
<evidence type="ECO:0000256" key="4">
    <source>
        <dbReference type="ARBA" id="ARBA00022692"/>
    </source>
</evidence>
<evidence type="ECO:0000256" key="5">
    <source>
        <dbReference type="ARBA" id="ARBA00023136"/>
    </source>
</evidence>
<evidence type="ECO:0000313" key="10">
    <source>
        <dbReference type="EMBL" id="REE01162.1"/>
    </source>
</evidence>
<dbReference type="EMBL" id="QREG01000004">
    <property type="protein sequence ID" value="REE01162.1"/>
    <property type="molecule type" value="Genomic_DNA"/>
</dbReference>
<dbReference type="NCBIfam" id="TIGR04057">
    <property type="entry name" value="SusC_RagA_signa"/>
    <property type="match status" value="1"/>
</dbReference>
<proteinExistence type="inferred from homology"/>
<dbReference type="OrthoDB" id="9768177at2"/>
<dbReference type="Gene3D" id="2.170.130.10">
    <property type="entry name" value="TonB-dependent receptor, plug domain"/>
    <property type="match status" value="1"/>
</dbReference>
<reference evidence="10 11" key="1">
    <citation type="submission" date="2018-07" db="EMBL/GenBank/DDBJ databases">
        <title>Genomic Encyclopedia of Type Strains, Phase IV (KMG-IV): sequencing the most valuable type-strain genomes for metagenomic binning, comparative biology and taxonomic classification.</title>
        <authorList>
            <person name="Goeker M."/>
        </authorList>
    </citation>
    <scope>NUCLEOTIDE SEQUENCE [LARGE SCALE GENOMIC DNA]</scope>
    <source>
        <strain evidence="10 11">DSM 4134</strain>
    </source>
</reference>
<gene>
    <name evidence="10" type="ORF">C7460_104182</name>
</gene>
<keyword evidence="11" id="KW-1185">Reference proteome</keyword>
<dbReference type="RefSeq" id="WP_115867246.1">
    <property type="nucleotide sequence ID" value="NZ_QREG01000004.1"/>
</dbReference>
<evidence type="ECO:0000256" key="7">
    <source>
        <dbReference type="PROSITE-ProRule" id="PRU01360"/>
    </source>
</evidence>
<accession>A0A3D9L588</accession>
<feature type="signal peptide" evidence="8">
    <location>
        <begin position="1"/>
        <end position="19"/>
    </location>
</feature>
<keyword evidence="4 7" id="KW-0812">Transmembrane</keyword>
<evidence type="ECO:0000256" key="6">
    <source>
        <dbReference type="ARBA" id="ARBA00023237"/>
    </source>
</evidence>
<dbReference type="Gene3D" id="2.40.170.20">
    <property type="entry name" value="TonB-dependent receptor, beta-barrel domain"/>
    <property type="match status" value="1"/>
</dbReference>
<dbReference type="Pfam" id="PF07715">
    <property type="entry name" value="Plug"/>
    <property type="match status" value="1"/>
</dbReference>
<keyword evidence="5 7" id="KW-0472">Membrane</keyword>
<keyword evidence="6 7" id="KW-0998">Cell outer membrane</keyword>